<dbReference type="GO" id="GO:0004673">
    <property type="term" value="F:protein histidine kinase activity"/>
    <property type="evidence" value="ECO:0007669"/>
    <property type="project" value="UniProtKB-EC"/>
</dbReference>
<name>A0A6B8RL47_9BACL</name>
<dbReference type="RefSeq" id="WP_155701378.1">
    <property type="nucleotide sequence ID" value="NZ_CP034235.1"/>
</dbReference>
<dbReference type="PRINTS" id="PR00344">
    <property type="entry name" value="BCTRLSENSOR"/>
</dbReference>
<dbReference type="PANTHER" id="PTHR43395">
    <property type="entry name" value="SENSOR HISTIDINE KINASE CHEA"/>
    <property type="match status" value="1"/>
</dbReference>
<protein>
    <recommendedName>
        <fullName evidence="2">histidine kinase</fullName>
        <ecNumber evidence="2">2.7.13.3</ecNumber>
    </recommendedName>
</protein>
<dbReference type="Gene3D" id="3.40.1550.10">
    <property type="entry name" value="CheC-like"/>
    <property type="match status" value="1"/>
</dbReference>
<dbReference type="InterPro" id="IPR051315">
    <property type="entry name" value="Bact_Chemotaxis_CheA"/>
</dbReference>
<keyword evidence="4" id="KW-0597">Phosphoprotein</keyword>
<keyword evidence="11" id="KW-1133">Transmembrane helix</keyword>
<dbReference type="PROSITE" id="PS50109">
    <property type="entry name" value="HIS_KIN"/>
    <property type="match status" value="1"/>
</dbReference>
<evidence type="ECO:0000256" key="11">
    <source>
        <dbReference type="SAM" id="Phobius"/>
    </source>
</evidence>
<dbReference type="InterPro" id="IPR005467">
    <property type="entry name" value="His_kinase_dom"/>
</dbReference>
<evidence type="ECO:0000256" key="2">
    <source>
        <dbReference type="ARBA" id="ARBA00012438"/>
    </source>
</evidence>
<feature type="coiled-coil region" evidence="10">
    <location>
        <begin position="268"/>
        <end position="330"/>
    </location>
</feature>
<dbReference type="Pfam" id="PF02518">
    <property type="entry name" value="HATPase_c"/>
    <property type="match status" value="1"/>
</dbReference>
<evidence type="ECO:0000256" key="10">
    <source>
        <dbReference type="SAM" id="Coils"/>
    </source>
</evidence>
<keyword evidence="11" id="KW-0812">Transmembrane</keyword>
<dbReference type="SMART" id="SM00387">
    <property type="entry name" value="HATPase_c"/>
    <property type="match status" value="1"/>
</dbReference>
<evidence type="ECO:0000256" key="5">
    <source>
        <dbReference type="ARBA" id="ARBA00022679"/>
    </source>
</evidence>
<keyword evidence="6" id="KW-0547">Nucleotide-binding</keyword>
<reference evidence="14" key="1">
    <citation type="submission" date="2018-11" db="EMBL/GenBank/DDBJ databases">
        <title>Complete genome sequence of Paenibacillus sp. ML311-T8.</title>
        <authorList>
            <person name="Nam Y.-D."/>
            <person name="Kang J."/>
            <person name="Chung W.-H."/>
            <person name="Park Y.S."/>
        </authorList>
    </citation>
    <scope>NUCLEOTIDE SEQUENCE [LARGE SCALE GENOMIC DNA]</scope>
    <source>
        <strain evidence="14">ML311-T8</strain>
    </source>
</reference>
<dbReference type="Proteomes" id="UP000426246">
    <property type="component" value="Chromosome"/>
</dbReference>
<dbReference type="GO" id="GO:0006935">
    <property type="term" value="P:chemotaxis"/>
    <property type="evidence" value="ECO:0007669"/>
    <property type="project" value="UniProtKB-KW"/>
</dbReference>
<dbReference type="SUPFAM" id="SSF55874">
    <property type="entry name" value="ATPase domain of HSP90 chaperone/DNA topoisomerase II/histidine kinase"/>
    <property type="match status" value="1"/>
</dbReference>
<dbReference type="PANTHER" id="PTHR43395:SF10">
    <property type="entry name" value="CHEMOTAXIS PROTEIN CHEA"/>
    <property type="match status" value="1"/>
</dbReference>
<evidence type="ECO:0000256" key="1">
    <source>
        <dbReference type="ARBA" id="ARBA00000085"/>
    </source>
</evidence>
<dbReference type="AlphaFoldDB" id="A0A6B8RL47"/>
<keyword evidence="10" id="KW-0175">Coiled coil</keyword>
<evidence type="ECO:0000313" key="14">
    <source>
        <dbReference type="Proteomes" id="UP000426246"/>
    </source>
</evidence>
<keyword evidence="3" id="KW-0145">Chemotaxis</keyword>
<keyword evidence="7" id="KW-0418">Kinase</keyword>
<gene>
    <name evidence="13" type="ORF">EHS13_16360</name>
</gene>
<sequence>MSHRVNKRTLKKRISRTVYAASFLSIFLFSITIVIGLNIFLQPVSGFFSNIISNTITREMNSESFLHEQQIASLVEFNPQAAQAKAWVQSMDHITKLESYIPVEALNKMVENKDAEAKKSISTSLDFDLDFILLRIQMGDRVLYANDEKLSDMESNFIFDWLLKRFTIKSTNPLYDQNKLEVGQVSSMIAPQFMVIIFIGLSILFLILMVVCLIISRFISKLMSKPLLKPLEQLTGRMIEIANESTSMDSQIVLVKPLREIETLADTSNLIMNKMKDYSEKLQDQKNELEDQNEELEAQNEELNQSKLKLQEAQQQLIRSGNSIRNLLDNAGQGFLTFSSSLLVDPEYSRECKHLFEQEIEGLSFASLITEGDVEQKRFIDNLLHKLFSETDKAKRNIYFPLLPEEIVLGQKHIRLDFKMIASNDMLASESIMVILTDISEKRELQSQMEAERNILKMVVKVIVSYGDFTDCVRNFKLFTEIELQDILFKNEAVKSKLLAIYRDIHTYKGSFSQFGLTNVVQKLHEAESHFSELLKISDDLSQAGLEAEIQGIGISGWLEADMAILHSILGESFFHQDDLLMVDKSKIMEIERKMLTILSPNECKILIPDLRKLRFKSFRDLLKTYPEYIGGLAERMEKFVEPIEIVGGEFFADTELYYDFSRSLIHVFRNMIDHAIEEPEERVELGKAESGSIRCIIQIEQSQVCIELSDDGKGIDPEVIRLRALEKAIYTLEEMEAMSEKQIIEIIFHDQFSTKDLVSDISGRGIGLSSVKAEVLKLGGSIEVITEVGKGTSFRFYVPYEELSSVQEIDFPQTLQPCIETTLQYFEQFAHLSLKSQPSFDRLTGEKLSLKKVTSFVGFKGAVEGIFVMTVDEALSREMVRGIVLDPLTGDELDTYVEDALAETSNIILGNSIKLFQYFSDFMIMDPPVTIYTEGASIKYTDAEIWSCIMECEFGSMQISFVIMKRG</sequence>
<evidence type="ECO:0000256" key="8">
    <source>
        <dbReference type="ARBA" id="ARBA00022840"/>
    </source>
</evidence>
<dbReference type="GO" id="GO:0000160">
    <property type="term" value="P:phosphorelay signal transduction system"/>
    <property type="evidence" value="ECO:0007669"/>
    <property type="project" value="UniProtKB-KW"/>
</dbReference>
<evidence type="ECO:0000256" key="4">
    <source>
        <dbReference type="ARBA" id="ARBA00022553"/>
    </source>
</evidence>
<proteinExistence type="predicted"/>
<dbReference type="EMBL" id="CP034235">
    <property type="protein sequence ID" value="QGQ96342.1"/>
    <property type="molecule type" value="Genomic_DNA"/>
</dbReference>
<dbReference type="KEGG" id="ppsc:EHS13_16360"/>
<dbReference type="InterPro" id="IPR028051">
    <property type="entry name" value="CheX-like_dom"/>
</dbReference>
<feature type="domain" description="Histidine kinase" evidence="12">
    <location>
        <begin position="665"/>
        <end position="803"/>
    </location>
</feature>
<keyword evidence="9" id="KW-0902">Two-component regulatory system</keyword>
<dbReference type="OrthoDB" id="9798098at2"/>
<dbReference type="SUPFAM" id="SSF103039">
    <property type="entry name" value="CheC-like"/>
    <property type="match status" value="1"/>
</dbReference>
<evidence type="ECO:0000256" key="3">
    <source>
        <dbReference type="ARBA" id="ARBA00022500"/>
    </source>
</evidence>
<keyword evidence="11" id="KW-0472">Membrane</keyword>
<keyword evidence="14" id="KW-1185">Reference proteome</keyword>
<dbReference type="InterPro" id="IPR036890">
    <property type="entry name" value="HATPase_C_sf"/>
</dbReference>
<dbReference type="InterPro" id="IPR028976">
    <property type="entry name" value="CheC-like_sf"/>
</dbReference>
<dbReference type="FunFam" id="3.30.565.10:FF:000016">
    <property type="entry name" value="Chemotaxis protein CheA, putative"/>
    <property type="match status" value="1"/>
</dbReference>
<dbReference type="InterPro" id="IPR003594">
    <property type="entry name" value="HATPase_dom"/>
</dbReference>
<comment type="catalytic activity">
    <reaction evidence="1">
        <text>ATP + protein L-histidine = ADP + protein N-phospho-L-histidine.</text>
        <dbReference type="EC" id="2.7.13.3"/>
    </reaction>
</comment>
<evidence type="ECO:0000313" key="13">
    <source>
        <dbReference type="EMBL" id="QGQ96342.1"/>
    </source>
</evidence>
<dbReference type="EC" id="2.7.13.3" evidence="2"/>
<dbReference type="InterPro" id="IPR004358">
    <property type="entry name" value="Sig_transdc_His_kin-like_C"/>
</dbReference>
<evidence type="ECO:0000256" key="9">
    <source>
        <dbReference type="ARBA" id="ARBA00023012"/>
    </source>
</evidence>
<dbReference type="Gene3D" id="3.30.565.10">
    <property type="entry name" value="Histidine kinase-like ATPase, C-terminal domain"/>
    <property type="match status" value="1"/>
</dbReference>
<accession>A0A6B8RL47</accession>
<keyword evidence="5" id="KW-0808">Transferase</keyword>
<feature type="transmembrane region" description="Helical" evidence="11">
    <location>
        <begin position="193"/>
        <end position="219"/>
    </location>
</feature>
<keyword evidence="8" id="KW-0067">ATP-binding</keyword>
<feature type="transmembrane region" description="Helical" evidence="11">
    <location>
        <begin position="21"/>
        <end position="41"/>
    </location>
</feature>
<evidence type="ECO:0000256" key="7">
    <source>
        <dbReference type="ARBA" id="ARBA00022777"/>
    </source>
</evidence>
<evidence type="ECO:0000259" key="12">
    <source>
        <dbReference type="PROSITE" id="PS50109"/>
    </source>
</evidence>
<evidence type="ECO:0000256" key="6">
    <source>
        <dbReference type="ARBA" id="ARBA00022741"/>
    </source>
</evidence>
<organism evidence="13 14">
    <name type="scientific">Paenibacillus psychroresistens</name>
    <dbReference type="NCBI Taxonomy" id="1778678"/>
    <lineage>
        <taxon>Bacteria</taxon>
        <taxon>Bacillati</taxon>
        <taxon>Bacillota</taxon>
        <taxon>Bacilli</taxon>
        <taxon>Bacillales</taxon>
        <taxon>Paenibacillaceae</taxon>
        <taxon>Paenibacillus</taxon>
    </lineage>
</organism>
<dbReference type="Pfam" id="PF13690">
    <property type="entry name" value="CheX"/>
    <property type="match status" value="1"/>
</dbReference>
<dbReference type="GO" id="GO:0005524">
    <property type="term" value="F:ATP binding"/>
    <property type="evidence" value="ECO:0007669"/>
    <property type="project" value="UniProtKB-KW"/>
</dbReference>